<feature type="compositionally biased region" description="Low complexity" evidence="2">
    <location>
        <begin position="150"/>
        <end position="166"/>
    </location>
</feature>
<dbReference type="Pfam" id="PF01551">
    <property type="entry name" value="Peptidase_M23"/>
    <property type="match status" value="1"/>
</dbReference>
<sequence length="448" mass="50677">MRKRSNQHRQLRPRGLFGHVAHFFRERQIYVRSKGEVQFITIRPYVMVIGLFVLMTGFFWIAFASINVTFKDQLIAVKERNLYQNRLDQEERVSDLRKTIDGLNEKLMLDQKGYLQEVDKLRVEYNSLVGQQKKLAEFFRQGWLPVKNQPVSSPSSPTSPANSQSPVSPPNNQGKQDFSPVRSDKSSFNQFSLGQRYAAQFTTRRQALQPLEDVRNEMRAFADLQERLLDEVIIYAQKQNGKAKKLFSRLGVNPDAVLKVSKLTTADSVGGPFVSPTSDDVFSPRVAARLEKAVLELDRAKLLQQQAKKLPLALPVDKVTRITSRYGLRRDPFRKVAAMHTGIDIKAPYGAPVRTTADGIVLSAGWAGGYGRRVVVRHKNGIVTRYAHMSRLLVKKGQVIKVGTKVGLIGSSGRSTGAHVHYETRLNGRVMNPARFWKARNDFQTLSE</sequence>
<dbReference type="GO" id="GO:0004222">
    <property type="term" value="F:metalloendopeptidase activity"/>
    <property type="evidence" value="ECO:0007669"/>
    <property type="project" value="TreeGrafter"/>
</dbReference>
<dbReference type="SUPFAM" id="SSF51261">
    <property type="entry name" value="Duplicated hybrid motif"/>
    <property type="match status" value="1"/>
</dbReference>
<evidence type="ECO:0000256" key="1">
    <source>
        <dbReference type="ARBA" id="ARBA00022729"/>
    </source>
</evidence>
<keyword evidence="3" id="KW-0472">Membrane</keyword>
<dbReference type="InterPro" id="IPR016047">
    <property type="entry name" value="M23ase_b-sheet_dom"/>
</dbReference>
<evidence type="ECO:0000313" key="5">
    <source>
        <dbReference type="EMBL" id="VAV91236.1"/>
    </source>
</evidence>
<keyword evidence="3" id="KW-0812">Transmembrane</keyword>
<feature type="domain" description="M23ase beta-sheet core" evidence="4">
    <location>
        <begin position="339"/>
        <end position="433"/>
    </location>
</feature>
<dbReference type="PANTHER" id="PTHR21666:SF289">
    <property type="entry name" value="L-ALA--D-GLU ENDOPEPTIDASE"/>
    <property type="match status" value="1"/>
</dbReference>
<feature type="region of interest" description="Disordered" evidence="2">
    <location>
        <begin position="149"/>
        <end position="184"/>
    </location>
</feature>
<gene>
    <name evidence="5" type="ORF">MNBD_ALPHA08-379</name>
</gene>
<dbReference type="EMBL" id="UOEC01000088">
    <property type="protein sequence ID" value="VAV91236.1"/>
    <property type="molecule type" value="Genomic_DNA"/>
</dbReference>
<keyword evidence="1" id="KW-0732">Signal</keyword>
<protein>
    <recommendedName>
        <fullName evidence="4">M23ase beta-sheet core domain-containing protein</fullName>
    </recommendedName>
</protein>
<dbReference type="InterPro" id="IPR050570">
    <property type="entry name" value="Cell_wall_metabolism_enzyme"/>
</dbReference>
<evidence type="ECO:0000259" key="4">
    <source>
        <dbReference type="Pfam" id="PF01551"/>
    </source>
</evidence>
<organism evidence="5">
    <name type="scientific">hydrothermal vent metagenome</name>
    <dbReference type="NCBI Taxonomy" id="652676"/>
    <lineage>
        <taxon>unclassified sequences</taxon>
        <taxon>metagenomes</taxon>
        <taxon>ecological metagenomes</taxon>
    </lineage>
</organism>
<proteinExistence type="predicted"/>
<dbReference type="AlphaFoldDB" id="A0A3B0RRZ2"/>
<feature type="transmembrane region" description="Helical" evidence="3">
    <location>
        <begin position="42"/>
        <end position="63"/>
    </location>
</feature>
<evidence type="ECO:0000256" key="2">
    <source>
        <dbReference type="SAM" id="MobiDB-lite"/>
    </source>
</evidence>
<dbReference type="Gene3D" id="2.70.70.10">
    <property type="entry name" value="Glucose Permease (Domain IIA)"/>
    <property type="match status" value="1"/>
</dbReference>
<name>A0A3B0RRZ2_9ZZZZ</name>
<dbReference type="FunFam" id="2.70.70.10:FF:000006">
    <property type="entry name" value="M23 family peptidase"/>
    <property type="match status" value="1"/>
</dbReference>
<dbReference type="PANTHER" id="PTHR21666">
    <property type="entry name" value="PEPTIDASE-RELATED"/>
    <property type="match status" value="1"/>
</dbReference>
<accession>A0A3B0RRZ2</accession>
<dbReference type="InterPro" id="IPR011055">
    <property type="entry name" value="Dup_hybrid_motif"/>
</dbReference>
<dbReference type="CDD" id="cd12797">
    <property type="entry name" value="M23_peptidase"/>
    <property type="match status" value="1"/>
</dbReference>
<reference evidence="5" key="1">
    <citation type="submission" date="2018-06" db="EMBL/GenBank/DDBJ databases">
        <authorList>
            <person name="Zhirakovskaya E."/>
        </authorList>
    </citation>
    <scope>NUCLEOTIDE SEQUENCE</scope>
</reference>
<evidence type="ECO:0000256" key="3">
    <source>
        <dbReference type="SAM" id="Phobius"/>
    </source>
</evidence>
<keyword evidence="3" id="KW-1133">Transmembrane helix</keyword>